<dbReference type="GO" id="GO:0005634">
    <property type="term" value="C:nucleus"/>
    <property type="evidence" value="ECO:0007669"/>
    <property type="project" value="TreeGrafter"/>
</dbReference>
<dbReference type="GO" id="GO:0008270">
    <property type="term" value="F:zinc ion binding"/>
    <property type="evidence" value="ECO:0007669"/>
    <property type="project" value="UniProtKB-KW"/>
</dbReference>
<evidence type="ECO:0000256" key="2">
    <source>
        <dbReference type="ARBA" id="ARBA00023163"/>
    </source>
</evidence>
<dbReference type="KEGG" id="pti:PHATRDRAFT_50377"/>
<evidence type="ECO:0000256" key="5">
    <source>
        <dbReference type="SAM" id="MobiDB-lite"/>
    </source>
</evidence>
<feature type="domain" description="TFIIB-type" evidence="6">
    <location>
        <begin position="290"/>
        <end position="325"/>
    </location>
</feature>
<evidence type="ECO:0000313" key="7">
    <source>
        <dbReference type="EMBL" id="EEC43203.1"/>
    </source>
</evidence>
<keyword evidence="4" id="KW-0863">Zinc-finger</keyword>
<dbReference type="InParanoid" id="B7GDX5"/>
<dbReference type="STRING" id="556484.B7GDX5"/>
<dbReference type="EMBL" id="CM000631">
    <property type="protein sequence ID" value="EEC43203.1"/>
    <property type="molecule type" value="Genomic_DNA"/>
</dbReference>
<dbReference type="PANTHER" id="PTHR11618">
    <property type="entry name" value="TRANSCRIPTION INITIATION FACTOR IIB-RELATED"/>
    <property type="match status" value="1"/>
</dbReference>
<reference evidence="8" key="2">
    <citation type="submission" date="2008-08" db="EMBL/GenBank/DDBJ databases">
        <authorList>
            <consortium name="Diatom Consortium"/>
            <person name="Grigoriev I."/>
            <person name="Grimwood J."/>
            <person name="Kuo A."/>
            <person name="Otillar R.P."/>
            <person name="Salamov A."/>
            <person name="Detter J.C."/>
            <person name="Lindquist E."/>
            <person name="Shapiro H."/>
            <person name="Lucas S."/>
            <person name="Glavina del Rio T."/>
            <person name="Pitluck S."/>
            <person name="Rokhsar D."/>
            <person name="Bowler C."/>
        </authorList>
    </citation>
    <scope>GENOME REANNOTATION</scope>
    <source>
        <strain evidence="8">CCAP 1055/1</strain>
    </source>
</reference>
<dbReference type="HOGENOM" id="CLU_019635_0_0_1"/>
<keyword evidence="4" id="KW-0862">Zinc</keyword>
<dbReference type="Proteomes" id="UP000000759">
    <property type="component" value="Chromosome 29"/>
</dbReference>
<dbReference type="AlphaFoldDB" id="B7GDX5"/>
<evidence type="ECO:0000256" key="4">
    <source>
        <dbReference type="PROSITE-ProRule" id="PRU00469"/>
    </source>
</evidence>
<reference evidence="7 8" key="1">
    <citation type="journal article" date="2008" name="Nature">
        <title>The Phaeodactylum genome reveals the evolutionary history of diatom genomes.</title>
        <authorList>
            <person name="Bowler C."/>
            <person name="Allen A.E."/>
            <person name="Badger J.H."/>
            <person name="Grimwood J."/>
            <person name="Jabbari K."/>
            <person name="Kuo A."/>
            <person name="Maheswari U."/>
            <person name="Martens C."/>
            <person name="Maumus F."/>
            <person name="Otillar R.P."/>
            <person name="Rayko E."/>
            <person name="Salamov A."/>
            <person name="Vandepoele K."/>
            <person name="Beszteri B."/>
            <person name="Gruber A."/>
            <person name="Heijde M."/>
            <person name="Katinka M."/>
            <person name="Mock T."/>
            <person name="Valentin K."/>
            <person name="Verret F."/>
            <person name="Berges J.A."/>
            <person name="Brownlee C."/>
            <person name="Cadoret J.P."/>
            <person name="Chiovitti A."/>
            <person name="Choi C.J."/>
            <person name="Coesel S."/>
            <person name="De Martino A."/>
            <person name="Detter J.C."/>
            <person name="Durkin C."/>
            <person name="Falciatore A."/>
            <person name="Fournet J."/>
            <person name="Haruta M."/>
            <person name="Huysman M.J."/>
            <person name="Jenkins B.D."/>
            <person name="Jiroutova K."/>
            <person name="Jorgensen R.E."/>
            <person name="Joubert Y."/>
            <person name="Kaplan A."/>
            <person name="Kroger N."/>
            <person name="Kroth P.G."/>
            <person name="La Roche J."/>
            <person name="Lindquist E."/>
            <person name="Lommer M."/>
            <person name="Martin-Jezequel V."/>
            <person name="Lopez P.J."/>
            <person name="Lucas S."/>
            <person name="Mangogna M."/>
            <person name="McGinnis K."/>
            <person name="Medlin L.K."/>
            <person name="Montsant A."/>
            <person name="Oudot-Le Secq M.P."/>
            <person name="Napoli C."/>
            <person name="Obornik M."/>
            <person name="Parker M.S."/>
            <person name="Petit J.L."/>
            <person name="Porcel B.M."/>
            <person name="Poulsen N."/>
            <person name="Robison M."/>
            <person name="Rychlewski L."/>
            <person name="Rynearson T.A."/>
            <person name="Schmutz J."/>
            <person name="Shapiro H."/>
            <person name="Siaut M."/>
            <person name="Stanley M."/>
            <person name="Sussman M.R."/>
            <person name="Taylor A.R."/>
            <person name="Vardi A."/>
            <person name="von Dassow P."/>
            <person name="Vyverman W."/>
            <person name="Willis A."/>
            <person name="Wyrwicz L.S."/>
            <person name="Rokhsar D.S."/>
            <person name="Weissenbach J."/>
            <person name="Armbrust E.V."/>
            <person name="Green B.R."/>
            <person name="Van de Peer Y."/>
            <person name="Grigoriev I.V."/>
        </authorList>
    </citation>
    <scope>NUCLEOTIDE SEQUENCE [LARGE SCALE GENOMIC DNA]</scope>
    <source>
        <strain evidence="7 8">CCAP 1055/1</strain>
    </source>
</reference>
<dbReference type="GO" id="GO:0017025">
    <property type="term" value="F:TBP-class protein binding"/>
    <property type="evidence" value="ECO:0007669"/>
    <property type="project" value="TreeGrafter"/>
</dbReference>
<keyword evidence="1" id="KW-0805">Transcription regulation</keyword>
<dbReference type="GeneID" id="7199196"/>
<dbReference type="Pfam" id="PF08271">
    <property type="entry name" value="Zn_Ribbon_TF"/>
    <property type="match status" value="1"/>
</dbReference>
<dbReference type="PANTHER" id="PTHR11618:SF13">
    <property type="entry name" value="TRANSCRIPTION INITIATION FACTOR IIB"/>
    <property type="match status" value="1"/>
</dbReference>
<dbReference type="GO" id="GO:0097550">
    <property type="term" value="C:transcription preinitiation complex"/>
    <property type="evidence" value="ECO:0007669"/>
    <property type="project" value="TreeGrafter"/>
</dbReference>
<dbReference type="InterPro" id="IPR013137">
    <property type="entry name" value="Znf_TFIIB"/>
</dbReference>
<keyword evidence="2" id="KW-0804">Transcription</keyword>
<dbReference type="PROSITE" id="PS51134">
    <property type="entry name" value="ZF_TFIIB"/>
    <property type="match status" value="1"/>
</dbReference>
<evidence type="ECO:0000256" key="1">
    <source>
        <dbReference type="ARBA" id="ARBA00023015"/>
    </source>
</evidence>
<dbReference type="OMA" id="DRNHHGD"/>
<name>B7GDX5_PHATC</name>
<gene>
    <name evidence="7" type="ORF">PHATRDRAFT_50377</name>
</gene>
<dbReference type="PaxDb" id="2850-Phatr50377"/>
<dbReference type="eggNOG" id="KOG1597">
    <property type="taxonomic scope" value="Eukaryota"/>
</dbReference>
<protein>
    <recommendedName>
        <fullName evidence="3">General transcription factor TFIIB</fullName>
    </recommendedName>
</protein>
<feature type="region of interest" description="Disordered" evidence="5">
    <location>
        <begin position="500"/>
        <end position="524"/>
    </location>
</feature>
<proteinExistence type="predicted"/>
<dbReference type="OrthoDB" id="25790at2759"/>
<dbReference type="SUPFAM" id="SSF57783">
    <property type="entry name" value="Zinc beta-ribbon"/>
    <property type="match status" value="1"/>
</dbReference>
<evidence type="ECO:0000259" key="6">
    <source>
        <dbReference type="PROSITE" id="PS51134"/>
    </source>
</evidence>
<dbReference type="GO" id="GO:0070897">
    <property type="term" value="P:transcription preinitiation complex assembly"/>
    <property type="evidence" value="ECO:0007669"/>
    <property type="project" value="InterPro"/>
</dbReference>
<sequence length="755" mass="82949">MSTTTNTAAAAAAAATVSSAALALKPSETPLWELNADAVEAWMKERGVLWPHVSHADDTSDPHSSNPSIQLAAVATVLWKNLLTAFDALRIVPQELTTADDEEEEDRKFKKRKRQRFLLHDPYHVWIHVLTSEQRHLDPVEWNQDEQDEIPTTLGGKLAQLSLGGLVNGLAGLAQNPPLLDQPTPLASKLAKLDPALMPTASNLSLIDLYRNMALPLYRALQVRVHGDILTTTPLRIQHMLAPDLTRAEFQTVRKRIYETVILGKGMHVNEDDTDPTLATGNSSQVHDVEKFKRCPTCGNNDQANFILDRKNGDVICQVCGTVVSESLMHEGSQFRKFEGEVDRNHHGDMANPLYSNAHNLSTTLGGLTQTTGAGGAGWGANGVAGGGAGKKNLETILRNAHAYTELNVSQFGKTDRRTRVGYKDKQKKDAFLQMTHVGDALNLHEAVVQRAKELFAGFRDDRELVQQFKPVIAACLCEAFEQLSSQGQKILKQQADEISPEVAEERERQQAAMKQSKRATRRNELHHATLAGKGGLLLDFSNVEPTKAAEIPSSVAVEKPAATWDLEDCRSWLLEASRSIAQQWVQEREKATNAAAAKIVPQGSLEELEGGLVEHSIVLCEHLEQELQRRNTVDTGSKRLVTPRVQDMSKLGIRWQHSHERGSGGKGGVGGSGQAAISSGRTAGQVLILKTAKKLGSVLKDPVAGEAIHRELRGVVGRQEAKKLKERREEASRQRLQQMKRKPWLQAKAQAVDS</sequence>
<dbReference type="RefSeq" id="XP_002185334.1">
    <property type="nucleotide sequence ID" value="XM_002185298.1"/>
</dbReference>
<feature type="region of interest" description="Disordered" evidence="5">
    <location>
        <begin position="720"/>
        <end position="755"/>
    </location>
</feature>
<evidence type="ECO:0000313" key="8">
    <source>
        <dbReference type="Proteomes" id="UP000000759"/>
    </source>
</evidence>
<keyword evidence="4" id="KW-0479">Metal-binding</keyword>
<keyword evidence="8" id="KW-1185">Reference proteome</keyword>
<dbReference type="InterPro" id="IPR000812">
    <property type="entry name" value="TFIIB"/>
</dbReference>
<dbReference type="Gene3D" id="1.10.472.170">
    <property type="match status" value="1"/>
</dbReference>
<accession>B7GDX5</accession>
<evidence type="ECO:0000256" key="3">
    <source>
        <dbReference type="ARBA" id="ARBA00031706"/>
    </source>
</evidence>
<feature type="compositionally biased region" description="Basic and acidic residues" evidence="5">
    <location>
        <begin position="720"/>
        <end position="734"/>
    </location>
</feature>
<organism evidence="7 8">
    <name type="scientific">Phaeodactylum tricornutum (strain CCAP 1055/1)</name>
    <dbReference type="NCBI Taxonomy" id="556484"/>
    <lineage>
        <taxon>Eukaryota</taxon>
        <taxon>Sar</taxon>
        <taxon>Stramenopiles</taxon>
        <taxon>Ochrophyta</taxon>
        <taxon>Bacillariophyta</taxon>
        <taxon>Bacillariophyceae</taxon>
        <taxon>Bacillariophycidae</taxon>
        <taxon>Naviculales</taxon>
        <taxon>Phaeodactylaceae</taxon>
        <taxon>Phaeodactylum</taxon>
    </lineage>
</organism>